<dbReference type="SUPFAM" id="SSF110849">
    <property type="entry name" value="ParB/Sulfiredoxin"/>
    <property type="match status" value="1"/>
</dbReference>
<proteinExistence type="inferred from homology"/>
<dbReference type="GO" id="GO:0007059">
    <property type="term" value="P:chromosome segregation"/>
    <property type="evidence" value="ECO:0007669"/>
    <property type="project" value="UniProtKB-KW"/>
</dbReference>
<keyword evidence="2" id="KW-0159">Chromosome partition</keyword>
<dbReference type="GO" id="GO:0005694">
    <property type="term" value="C:chromosome"/>
    <property type="evidence" value="ECO:0007669"/>
    <property type="project" value="TreeGrafter"/>
</dbReference>
<dbReference type="Proteomes" id="UP001209317">
    <property type="component" value="Unassembled WGS sequence"/>
</dbReference>
<evidence type="ECO:0000256" key="3">
    <source>
        <dbReference type="ARBA" id="ARBA00023125"/>
    </source>
</evidence>
<dbReference type="RefSeq" id="WP_263038357.1">
    <property type="nucleotide sequence ID" value="NZ_JAOTPL010000014.1"/>
</dbReference>
<dbReference type="AlphaFoldDB" id="A0AAE3LKH0"/>
<dbReference type="CDD" id="cd16393">
    <property type="entry name" value="SPO0J_N"/>
    <property type="match status" value="1"/>
</dbReference>
<feature type="domain" description="ParB-like N-terminal" evidence="5">
    <location>
        <begin position="69"/>
        <end position="159"/>
    </location>
</feature>
<dbReference type="PANTHER" id="PTHR33375:SF1">
    <property type="entry name" value="CHROMOSOME-PARTITIONING PROTEIN PARB-RELATED"/>
    <property type="match status" value="1"/>
</dbReference>
<dbReference type="InterPro" id="IPR057240">
    <property type="entry name" value="ParB_dimer_C"/>
</dbReference>
<dbReference type="GO" id="GO:0003677">
    <property type="term" value="F:DNA binding"/>
    <property type="evidence" value="ECO:0007669"/>
    <property type="project" value="UniProtKB-KW"/>
</dbReference>
<feature type="region of interest" description="Disordered" evidence="4">
    <location>
        <begin position="1"/>
        <end position="36"/>
    </location>
</feature>
<comment type="caution">
    <text evidence="6">The sequence shown here is derived from an EMBL/GenBank/DDBJ whole genome shotgun (WGS) entry which is preliminary data.</text>
</comment>
<organism evidence="6 7">
    <name type="scientific">Haoranjiania flava</name>
    <dbReference type="NCBI Taxonomy" id="1856322"/>
    <lineage>
        <taxon>Bacteria</taxon>
        <taxon>Pseudomonadati</taxon>
        <taxon>Bacteroidota</taxon>
        <taxon>Chitinophagia</taxon>
        <taxon>Chitinophagales</taxon>
        <taxon>Chitinophagaceae</taxon>
        <taxon>Haoranjiania</taxon>
    </lineage>
</organism>
<evidence type="ECO:0000256" key="4">
    <source>
        <dbReference type="SAM" id="MobiDB-lite"/>
    </source>
</evidence>
<dbReference type="PANTHER" id="PTHR33375">
    <property type="entry name" value="CHROMOSOME-PARTITIONING PROTEIN PARB-RELATED"/>
    <property type="match status" value="1"/>
</dbReference>
<dbReference type="Pfam" id="PF17762">
    <property type="entry name" value="HTH_ParB"/>
    <property type="match status" value="1"/>
</dbReference>
<dbReference type="FunFam" id="3.90.1530.30:FF:000001">
    <property type="entry name" value="Chromosome partitioning protein ParB"/>
    <property type="match status" value="1"/>
</dbReference>
<evidence type="ECO:0000259" key="5">
    <source>
        <dbReference type="SMART" id="SM00470"/>
    </source>
</evidence>
<protein>
    <submittedName>
        <fullName evidence="6">ParB/RepB/Spo0J family partition protein</fullName>
    </submittedName>
</protein>
<evidence type="ECO:0000313" key="7">
    <source>
        <dbReference type="Proteomes" id="UP001209317"/>
    </source>
</evidence>
<comment type="similarity">
    <text evidence="1">Belongs to the ParB family.</text>
</comment>
<dbReference type="InterPro" id="IPR003115">
    <property type="entry name" value="ParB_N"/>
</dbReference>
<evidence type="ECO:0000313" key="6">
    <source>
        <dbReference type="EMBL" id="MCU7694872.1"/>
    </source>
</evidence>
<name>A0AAE3LKH0_9BACT</name>
<keyword evidence="3" id="KW-0238">DNA-binding</keyword>
<dbReference type="FunFam" id="1.10.10.2830:FF:000001">
    <property type="entry name" value="Chromosome partitioning protein ParB"/>
    <property type="match status" value="1"/>
</dbReference>
<evidence type="ECO:0000256" key="2">
    <source>
        <dbReference type="ARBA" id="ARBA00022829"/>
    </source>
</evidence>
<dbReference type="InterPro" id="IPR004437">
    <property type="entry name" value="ParB/RepB/Spo0J"/>
</dbReference>
<dbReference type="InterPro" id="IPR041468">
    <property type="entry name" value="HTH_ParB/Spo0J"/>
</dbReference>
<dbReference type="Pfam" id="PF23552">
    <property type="entry name" value="ParB_C"/>
    <property type="match status" value="1"/>
</dbReference>
<reference evidence="6" key="1">
    <citation type="submission" date="2022-10" db="EMBL/GenBank/DDBJ databases">
        <authorList>
            <person name="Kim H.S."/>
            <person name="Kim J.-S."/>
            <person name="Suh M.K."/>
            <person name="Eom M.K."/>
            <person name="Lee J.-S."/>
        </authorList>
    </citation>
    <scope>NUCLEOTIDE SEQUENCE</scope>
    <source>
        <strain evidence="6">LIP-5</strain>
    </source>
</reference>
<evidence type="ECO:0000256" key="1">
    <source>
        <dbReference type="ARBA" id="ARBA00006295"/>
    </source>
</evidence>
<accession>A0AAE3LKH0</accession>
<gene>
    <name evidence="6" type="ORF">OD355_10130</name>
</gene>
<sequence>MSKAKPTHAAKNEPVKNLSKQPHVKPSGKEKAALGKGLSSLLQNIKDDLKMPSGDSLKQQVREEVTSVVKIPVTQIEPNPKNPRKDFDKQALEELAASIRIHDIIQPLTVSKIADGKYRLIAGERRFKAAKIAGLRDVPVYVRQADDSELLELALLENLQREDLNAIEIGLSYQRMMDELSYTQEKVAERMGKERSTITNYIRLLKLPPDIQLAVRNGELSMGHARAISGLENVDSQLVAFKEVKDRHLSVRQTEELVRRMNIAQNPAKKSTEKPALPPAYKRVEDNLSSHFGTRVKLAHNTKKGEGSITIEYYSLAEFNKLLDLMNVQVG</sequence>
<keyword evidence="7" id="KW-1185">Reference proteome</keyword>
<dbReference type="Pfam" id="PF02195">
    <property type="entry name" value="ParB_N"/>
    <property type="match status" value="1"/>
</dbReference>
<dbReference type="InterPro" id="IPR050336">
    <property type="entry name" value="Chromosome_partition/occlusion"/>
</dbReference>
<dbReference type="Gene3D" id="1.10.10.2830">
    <property type="match status" value="1"/>
</dbReference>
<dbReference type="EMBL" id="JAOTPL010000014">
    <property type="protein sequence ID" value="MCU7694872.1"/>
    <property type="molecule type" value="Genomic_DNA"/>
</dbReference>
<dbReference type="InterPro" id="IPR036086">
    <property type="entry name" value="ParB/Sulfiredoxin_sf"/>
</dbReference>
<dbReference type="SUPFAM" id="SSF109709">
    <property type="entry name" value="KorB DNA-binding domain-like"/>
    <property type="match status" value="1"/>
</dbReference>
<dbReference type="NCBIfam" id="TIGR00180">
    <property type="entry name" value="parB_part"/>
    <property type="match status" value="1"/>
</dbReference>
<dbReference type="SMART" id="SM00470">
    <property type="entry name" value="ParB"/>
    <property type="match status" value="1"/>
</dbReference>
<dbReference type="Gene3D" id="3.90.1530.30">
    <property type="match status" value="1"/>
</dbReference>